<dbReference type="AlphaFoldDB" id="A0A0M3QZB3"/>
<dbReference type="OrthoDB" id="7786950at2759"/>
<reference evidence="1 2" key="1">
    <citation type="submission" date="2015-08" db="EMBL/GenBank/DDBJ databases">
        <title>Ancestral chromatin configuration constrains chromatin evolution on differentiating sex chromosomes in Drosophila.</title>
        <authorList>
            <person name="Zhou Q."/>
            <person name="Bachtrog D."/>
        </authorList>
    </citation>
    <scope>NUCLEOTIDE SEQUENCE [LARGE SCALE GENOMIC DNA]</scope>
    <source>
        <tissue evidence="1">Whole larvae</tissue>
    </source>
</reference>
<dbReference type="Proteomes" id="UP000494163">
    <property type="component" value="Chromosome X"/>
</dbReference>
<organism evidence="1 2">
    <name type="scientific">Drosophila busckii</name>
    <name type="common">Fruit fly</name>
    <dbReference type="NCBI Taxonomy" id="30019"/>
    <lineage>
        <taxon>Eukaryota</taxon>
        <taxon>Metazoa</taxon>
        <taxon>Ecdysozoa</taxon>
        <taxon>Arthropoda</taxon>
        <taxon>Hexapoda</taxon>
        <taxon>Insecta</taxon>
        <taxon>Pterygota</taxon>
        <taxon>Neoptera</taxon>
        <taxon>Endopterygota</taxon>
        <taxon>Diptera</taxon>
        <taxon>Brachycera</taxon>
        <taxon>Muscomorpha</taxon>
        <taxon>Ephydroidea</taxon>
        <taxon>Drosophilidae</taxon>
        <taxon>Drosophila</taxon>
    </lineage>
</organism>
<evidence type="ECO:0000313" key="2">
    <source>
        <dbReference type="Proteomes" id="UP000494163"/>
    </source>
</evidence>
<proteinExistence type="predicted"/>
<accession>A0A0M3QZB3</accession>
<keyword evidence="2" id="KW-1185">Reference proteome</keyword>
<evidence type="ECO:0000313" key="1">
    <source>
        <dbReference type="EMBL" id="ALC49123.1"/>
    </source>
</evidence>
<protein>
    <submittedName>
        <fullName evidence="1">CG9114</fullName>
    </submittedName>
</protein>
<dbReference type="OMA" id="AQFWACQ"/>
<sequence>MLASIEEDVPEFLQERSQVAFCSQLHVKRNKSSLVLARNLKFYEFRQKQLVHHLDLSQTALQRYADELQQYNGPVSSFLMRGDVADTSTDATNCSMLHDTELPLSIGKYIWLGEHIYVLLRCWQTLLVLRRPKEQAAQFTLIAEHEQLADYRLVRGPIKYQAYVELSFSNGQRQRTNFQTADSAVVPAPTTGSQVGFKRLMQRVHSARAELHVQRAQTQQDFVRVQQLQAYDAPAKRSLLLEEKQLLRRYGDVWTRICGEALILGTVLCNSAGSSRLTMLHDIRPLLQLPNGVDGGLNYTHCLYELPLQASGQPPEDYAELAQFWACQQQRSSSLNWRKLSCAMKLPPERSAVLLLRLPLHALLDCAQLQLFALYELRDAQCTRQLQLQLASINIEQLLASQEQHVPSFAAQTLHQDFLAITHASAHCVLRLQFESTEQQSLFEQLLAKWGFECSAVPQLQQLEQHEQQQQRESKQSLQPLDDTCLEREFQFGNSTCSSESESVRPTSQQLFYHKQSLLLLLHTDPAEQWEFYAPNELQLCLLLRRCLRELLQLRCNLSLLQLQEQPQLSSPANAALLLESALRAELLAKSQQAHNCQELELASDLLIAAINKHHN</sequence>
<name>A0A0M3QZB3_DROBS</name>
<gene>
    <name evidence="1" type="ORF">Dbus_chrXg979</name>
</gene>
<dbReference type="EMBL" id="CP012528">
    <property type="protein sequence ID" value="ALC49123.1"/>
    <property type="molecule type" value="Genomic_DNA"/>
</dbReference>